<feature type="binding site" evidence="8">
    <location>
        <position position="154"/>
    </location>
    <ligand>
        <name>(R)-pantoate</name>
        <dbReference type="ChEBI" id="CHEBI:15980"/>
    </ligand>
</feature>
<feature type="binding site" evidence="8">
    <location>
        <position position="177"/>
    </location>
    <ligand>
        <name>ATP</name>
        <dbReference type="ChEBI" id="CHEBI:30616"/>
    </ligand>
</feature>
<dbReference type="PANTHER" id="PTHR21299">
    <property type="entry name" value="CYTIDYLATE KINASE/PANTOATE-BETA-ALANINE LIGASE"/>
    <property type="match status" value="1"/>
</dbReference>
<dbReference type="UniPathway" id="UPA00028">
    <property type="reaction ID" value="UER00005"/>
</dbReference>
<protein>
    <recommendedName>
        <fullName evidence="8">Pantothenate synthetase</fullName>
        <shortName evidence="8">PS</shortName>
        <ecNumber evidence="8">6.3.2.1</ecNumber>
    </recommendedName>
    <alternativeName>
        <fullName evidence="8">Pantoate--beta-alanine ligase</fullName>
    </alternativeName>
    <alternativeName>
        <fullName evidence="8">Pantoate-activating enzyme</fullName>
    </alternativeName>
</protein>
<evidence type="ECO:0000256" key="5">
    <source>
        <dbReference type="ARBA" id="ARBA00022741"/>
    </source>
</evidence>
<accession>A0A7T1FA04</accession>
<comment type="pathway">
    <text evidence="1 8">Cofactor biosynthesis; (R)-pantothenate biosynthesis; (R)-pantothenate from (R)-pantoate and beta-alanine: step 1/1.</text>
</comment>
<proteinExistence type="inferred from homology"/>
<dbReference type="PANTHER" id="PTHR21299:SF1">
    <property type="entry name" value="PANTOATE--BETA-ALANINE LIGASE"/>
    <property type="match status" value="1"/>
</dbReference>
<comment type="subcellular location">
    <subcellularLocation>
        <location evidence="8">Cytoplasm</location>
    </subcellularLocation>
</comment>
<feature type="binding site" evidence="8">
    <location>
        <begin position="31"/>
        <end position="38"/>
    </location>
    <ligand>
        <name>ATP</name>
        <dbReference type="ChEBI" id="CHEBI:30616"/>
    </ligand>
</feature>
<dbReference type="Gene3D" id="3.40.50.620">
    <property type="entry name" value="HUPs"/>
    <property type="match status" value="1"/>
</dbReference>
<dbReference type="FunFam" id="3.40.50.620:FF:000013">
    <property type="entry name" value="Pantothenate synthetase"/>
    <property type="match status" value="1"/>
</dbReference>
<dbReference type="NCBIfam" id="TIGR00018">
    <property type="entry name" value="panC"/>
    <property type="match status" value="1"/>
</dbReference>
<feature type="binding site" evidence="8">
    <location>
        <begin position="185"/>
        <end position="188"/>
    </location>
    <ligand>
        <name>ATP</name>
        <dbReference type="ChEBI" id="CHEBI:30616"/>
    </ligand>
</feature>
<evidence type="ECO:0000256" key="4">
    <source>
        <dbReference type="ARBA" id="ARBA00022655"/>
    </source>
</evidence>
<evidence type="ECO:0000256" key="1">
    <source>
        <dbReference type="ARBA" id="ARBA00004990"/>
    </source>
</evidence>
<dbReference type="Proteomes" id="UP000594455">
    <property type="component" value="Chromosome"/>
</dbReference>
<dbReference type="InterPro" id="IPR014729">
    <property type="entry name" value="Rossmann-like_a/b/a_fold"/>
</dbReference>
<dbReference type="GO" id="GO:0005524">
    <property type="term" value="F:ATP binding"/>
    <property type="evidence" value="ECO:0007669"/>
    <property type="project" value="UniProtKB-KW"/>
</dbReference>
<keyword evidence="8" id="KW-0963">Cytoplasm</keyword>
<dbReference type="RefSeq" id="WP_195719155.1">
    <property type="nucleotide sequence ID" value="NZ_CP064056.1"/>
</dbReference>
<evidence type="ECO:0000256" key="3">
    <source>
        <dbReference type="ARBA" id="ARBA00022598"/>
    </source>
</evidence>
<comment type="catalytic activity">
    <reaction evidence="7 8">
        <text>(R)-pantoate + beta-alanine + ATP = (R)-pantothenate + AMP + diphosphate + H(+)</text>
        <dbReference type="Rhea" id="RHEA:10912"/>
        <dbReference type="ChEBI" id="CHEBI:15378"/>
        <dbReference type="ChEBI" id="CHEBI:15980"/>
        <dbReference type="ChEBI" id="CHEBI:29032"/>
        <dbReference type="ChEBI" id="CHEBI:30616"/>
        <dbReference type="ChEBI" id="CHEBI:33019"/>
        <dbReference type="ChEBI" id="CHEBI:57966"/>
        <dbReference type="ChEBI" id="CHEBI:456215"/>
        <dbReference type="EC" id="6.3.2.1"/>
    </reaction>
</comment>
<dbReference type="AlphaFoldDB" id="A0A7T1FA04"/>
<keyword evidence="3 8" id="KW-0436">Ligase</keyword>
<dbReference type="GO" id="GO:0005829">
    <property type="term" value="C:cytosol"/>
    <property type="evidence" value="ECO:0007669"/>
    <property type="project" value="TreeGrafter"/>
</dbReference>
<feature type="active site" description="Proton donor" evidence="8">
    <location>
        <position position="38"/>
    </location>
</feature>
<dbReference type="SUPFAM" id="SSF52374">
    <property type="entry name" value="Nucleotidylyl transferase"/>
    <property type="match status" value="1"/>
</dbReference>
<evidence type="ECO:0000256" key="8">
    <source>
        <dbReference type="HAMAP-Rule" id="MF_00158"/>
    </source>
</evidence>
<keyword evidence="6 8" id="KW-0067">ATP-binding</keyword>
<evidence type="ECO:0000313" key="10">
    <source>
        <dbReference type="Proteomes" id="UP000594455"/>
    </source>
</evidence>
<dbReference type="InterPro" id="IPR003721">
    <property type="entry name" value="Pantoate_ligase"/>
</dbReference>
<dbReference type="Gene3D" id="3.30.1300.10">
    <property type="entry name" value="Pantoate-beta-alanine ligase, C-terminal domain"/>
    <property type="match status" value="1"/>
</dbReference>
<sequence length="286" mass="32209">MTEVITHISEMQKITSKFKRQGKTIGFVPTMGALHDGHLTMMKQSIAEQDITIISVFVNPLQFGPNEDFDAYPRQIEQDVAMVKDIGVDYVFYPTTEEMYPGAIDVNVTVGRLASVLEGEKRPGHFDGVVTVVNKLFNIVQPDVAYFGKKDAQQLAIVEKMVDDFNHNILIRGVDIVREADGLAKSSRNVYLTDQERKEAPHLYQSLKLAERLYQNGERNSDTIIAEINKYLTHNTSGHIEEVAVYSYPELIEQQNISGNIFISLAVKFSQARLIDNVIIGDNKDD</sequence>
<dbReference type="GO" id="GO:0004592">
    <property type="term" value="F:pantoate-beta-alanine ligase activity"/>
    <property type="evidence" value="ECO:0007669"/>
    <property type="project" value="UniProtKB-UniRule"/>
</dbReference>
<comment type="miscellaneous">
    <text evidence="8">The reaction proceeds by a bi uni uni bi ping pong mechanism.</text>
</comment>
<feature type="binding site" evidence="8">
    <location>
        <position position="62"/>
    </location>
    <ligand>
        <name>beta-alanine</name>
        <dbReference type="ChEBI" id="CHEBI:57966"/>
    </ligand>
</feature>
<feature type="binding site" evidence="8">
    <location>
        <position position="62"/>
    </location>
    <ligand>
        <name>(R)-pantoate</name>
        <dbReference type="ChEBI" id="CHEBI:15980"/>
    </ligand>
</feature>
<reference evidence="9 10" key="1">
    <citation type="submission" date="2020-10" db="EMBL/GenBank/DDBJ databases">
        <title>Closed genome sequences of Staphylococcus lloydii sp. nov. and Staphylococcus durrellii sp. nov. Isolated from Captive Fruit Bats (Pteropus livingstonii).</title>
        <authorList>
            <person name="Fountain K."/>
        </authorList>
    </citation>
    <scope>NUCLEOTIDE SEQUENCE [LARGE SCALE GENOMIC DNA]</scope>
    <source>
        <strain evidence="9 10">23_2_7_LY</strain>
    </source>
</reference>
<evidence type="ECO:0000256" key="2">
    <source>
        <dbReference type="ARBA" id="ARBA00009256"/>
    </source>
</evidence>
<dbReference type="FunFam" id="3.30.1300.10:FF:000001">
    <property type="entry name" value="Pantothenate synthetase"/>
    <property type="match status" value="1"/>
</dbReference>
<dbReference type="GO" id="GO:0015940">
    <property type="term" value="P:pantothenate biosynthetic process"/>
    <property type="evidence" value="ECO:0007669"/>
    <property type="project" value="UniProtKB-UniRule"/>
</dbReference>
<dbReference type="EMBL" id="CP064056">
    <property type="protein sequence ID" value="QPM75503.1"/>
    <property type="molecule type" value="Genomic_DNA"/>
</dbReference>
<comment type="subunit">
    <text evidence="8">Homodimer.</text>
</comment>
<name>A0A7T1FA04_9STAP</name>
<evidence type="ECO:0000256" key="6">
    <source>
        <dbReference type="ARBA" id="ARBA00022840"/>
    </source>
</evidence>
<evidence type="ECO:0000256" key="7">
    <source>
        <dbReference type="ARBA" id="ARBA00048258"/>
    </source>
</evidence>
<dbReference type="Pfam" id="PF02569">
    <property type="entry name" value="Pantoate_ligase"/>
    <property type="match status" value="1"/>
</dbReference>
<dbReference type="HAMAP" id="MF_00158">
    <property type="entry name" value="PanC"/>
    <property type="match status" value="1"/>
</dbReference>
<dbReference type="EC" id="6.3.2.1" evidence="8"/>
<organism evidence="9 10">
    <name type="scientific">Staphylococcus lloydii</name>
    <dbReference type="NCBI Taxonomy" id="2781774"/>
    <lineage>
        <taxon>Bacteria</taxon>
        <taxon>Bacillati</taxon>
        <taxon>Bacillota</taxon>
        <taxon>Bacilli</taxon>
        <taxon>Bacillales</taxon>
        <taxon>Staphylococcaceae</taxon>
        <taxon>Staphylococcus</taxon>
    </lineage>
</organism>
<dbReference type="InterPro" id="IPR042176">
    <property type="entry name" value="Pantoate_ligase_C"/>
</dbReference>
<dbReference type="CDD" id="cd00560">
    <property type="entry name" value="PanC"/>
    <property type="match status" value="1"/>
</dbReference>
<feature type="binding site" evidence="8">
    <location>
        <begin position="148"/>
        <end position="151"/>
    </location>
    <ligand>
        <name>ATP</name>
        <dbReference type="ChEBI" id="CHEBI:30616"/>
    </ligand>
</feature>
<evidence type="ECO:0000313" key="9">
    <source>
        <dbReference type="EMBL" id="QPM75503.1"/>
    </source>
</evidence>
<keyword evidence="5 8" id="KW-0547">Nucleotide-binding</keyword>
<keyword evidence="10" id="KW-1185">Reference proteome</keyword>
<keyword evidence="4 8" id="KW-0566">Pantothenate biosynthesis</keyword>
<dbReference type="KEGG" id="sllo:ISP08_01860"/>
<gene>
    <name evidence="8" type="primary">panC</name>
    <name evidence="9" type="ORF">ISP08_01860</name>
</gene>
<comment type="similarity">
    <text evidence="2 8">Belongs to the pantothenate synthetase family.</text>
</comment>
<comment type="function">
    <text evidence="8">Catalyzes the condensation of pantoate with beta-alanine in an ATP-dependent reaction via a pantoyl-adenylate intermediate.</text>
</comment>